<accession>M5RUY7</accession>
<proteinExistence type="predicted"/>
<keyword evidence="4" id="KW-1185">Reference proteome</keyword>
<dbReference type="InterPro" id="IPR010496">
    <property type="entry name" value="AL/BT2_dom"/>
</dbReference>
<evidence type="ECO:0000313" key="4">
    <source>
        <dbReference type="Proteomes" id="UP000011991"/>
    </source>
</evidence>
<dbReference type="GO" id="GO:0016787">
    <property type="term" value="F:hydrolase activity"/>
    <property type="evidence" value="ECO:0007669"/>
    <property type="project" value="UniProtKB-KW"/>
</dbReference>
<dbReference type="Proteomes" id="UP000011991">
    <property type="component" value="Unassembled WGS sequence"/>
</dbReference>
<dbReference type="AlphaFoldDB" id="M5RUY7"/>
<sequence>MKRTMNWMIKSLTTLSLGLMMTGLATANDDAAADESAPQSEAGFVALFDGHSLDGWKKAEEDPEAWGIEDGKLVCKGKRCHLFYVGDQAPFKNFHFKAEVMTTPGSNAGIYFHTKYQPTGWPKYGYECQVNVSHHDPKKTSSLYSVDDVADPGVKDNQWYTQEIIVKGRHIELKVNGRTMVDYTEPEGKEAFSGNFERRLNEAGTFALQAHDPESVVYFRNLRVKKLDD</sequence>
<feature type="signal peptide" evidence="1">
    <location>
        <begin position="1"/>
        <end position="27"/>
    </location>
</feature>
<evidence type="ECO:0000256" key="1">
    <source>
        <dbReference type="SAM" id="SignalP"/>
    </source>
</evidence>
<name>M5RUY7_9BACT</name>
<gene>
    <name evidence="3" type="ORF">RMSM_03858</name>
</gene>
<evidence type="ECO:0000313" key="3">
    <source>
        <dbReference type="EMBL" id="EMI19207.1"/>
    </source>
</evidence>
<dbReference type="Pfam" id="PF06439">
    <property type="entry name" value="3keto-disac_hyd"/>
    <property type="match status" value="1"/>
</dbReference>
<protein>
    <submittedName>
        <fullName evidence="3">Secreted glycosyl hydrolase</fullName>
    </submittedName>
</protein>
<evidence type="ECO:0000259" key="2">
    <source>
        <dbReference type="Pfam" id="PF06439"/>
    </source>
</evidence>
<keyword evidence="3" id="KW-0378">Hydrolase</keyword>
<feature type="domain" description="3-keto-alpha-glucoside-1,2-lyase/3-keto-2-hydroxy-glucal hydratase" evidence="2">
    <location>
        <begin position="43"/>
        <end position="225"/>
    </location>
</feature>
<organism evidence="3 4">
    <name type="scientific">Rhodopirellula maiorica SM1</name>
    <dbReference type="NCBI Taxonomy" id="1265738"/>
    <lineage>
        <taxon>Bacteria</taxon>
        <taxon>Pseudomonadati</taxon>
        <taxon>Planctomycetota</taxon>
        <taxon>Planctomycetia</taxon>
        <taxon>Pirellulales</taxon>
        <taxon>Pirellulaceae</taxon>
        <taxon>Novipirellula</taxon>
    </lineage>
</organism>
<keyword evidence="1" id="KW-0732">Signal</keyword>
<reference evidence="3 4" key="1">
    <citation type="journal article" date="2013" name="Mar. Genomics">
        <title>Expression of sulfatases in Rhodopirellula baltica and the diversity of sulfatases in the genus Rhodopirellula.</title>
        <authorList>
            <person name="Wegner C.E."/>
            <person name="Richter-Heitmann T."/>
            <person name="Klindworth A."/>
            <person name="Klockow C."/>
            <person name="Richter M."/>
            <person name="Achstetter T."/>
            <person name="Glockner F.O."/>
            <person name="Harder J."/>
        </authorList>
    </citation>
    <scope>NUCLEOTIDE SEQUENCE [LARGE SCALE GENOMIC DNA]</scope>
    <source>
        <strain evidence="3 4">SM1</strain>
    </source>
</reference>
<comment type="caution">
    <text evidence="3">The sequence shown here is derived from an EMBL/GenBank/DDBJ whole genome shotgun (WGS) entry which is preliminary data.</text>
</comment>
<feature type="chain" id="PRO_5004070890" evidence="1">
    <location>
        <begin position="28"/>
        <end position="229"/>
    </location>
</feature>
<dbReference type="PATRIC" id="fig|1265738.3.peg.3867"/>
<dbReference type="Gene3D" id="2.60.120.560">
    <property type="entry name" value="Exo-inulinase, domain 1"/>
    <property type="match status" value="1"/>
</dbReference>
<dbReference type="EMBL" id="ANOG01000550">
    <property type="protein sequence ID" value="EMI19207.1"/>
    <property type="molecule type" value="Genomic_DNA"/>
</dbReference>